<evidence type="ECO:0000256" key="4">
    <source>
        <dbReference type="SAM" id="Coils"/>
    </source>
</evidence>
<gene>
    <name evidence="7" type="ORF">NE695_14050</name>
</gene>
<dbReference type="PROSITE" id="PS00041">
    <property type="entry name" value="HTH_ARAC_FAMILY_1"/>
    <property type="match status" value="1"/>
</dbReference>
<evidence type="ECO:0000259" key="6">
    <source>
        <dbReference type="PROSITE" id="PS01124"/>
    </source>
</evidence>
<sequence length="741" mass="85393">MQDRKPLYRKILAWALCLMLLVGLMLYAMYALFTGIMEHQIYLFCRTKLDYSLNGGEAITSSVKNVHEQIYSDSRVFRLSNYDSVEASELLSGLKQMTAYRKSNAWIDSIYVYNALGETVYVSSGNAPYSLYKLQDFYDVSARELIENHRNYSFMQPVFRQVTVAYPKYETVNLVSFIRYDTLEPSERGDIVMINVRQEDFLKEFALSFRGVPATFTLIDREGTAFLPDEEGVLFSDYSQRPVIRDVLQNQDKKYLITRVDGKKQIVCWENFFSDQYLLVVSASCSSFYDLLNLQERTYLFVGLAVGGSVMLGLLFLLSKRLLAVFNKQKQQILQAEEQQRKDAQQKQRQVYLKFLNEGVGSRDILCQEFPDTFGNWRVLLFSIDRYRSCFLVEHATNSEQSLLKYGICNILEELLQPFGAVFCVYENDGTIAAICSTEQMGQDVLAWQRLKEVLRQVKQSLEVSLSVFVSDVYNNFYGSAVQYAALRDMLPYQQLLSGQSVCWSRELEERESKADLGYPETEAREIVLELMNGRFSQAALKIQAFFSLLTACSYNLYRKYLMQFIIDLDDALQKFLSNNAIGNGRAFDMQVFQLSTLETAEDIVKELQQIMARLQEAYEQKRGARQDMISLSVKELLDQNYQDPGYSLADVAPAVGMSAAYLGRLFKKQMNQSVAEYLVSVRIGNARRLLEETDLPIREISEQVGFQDITYFYRIFKNANGIPPAQYRRNQRGIRDEEGE</sequence>
<dbReference type="PROSITE" id="PS01124">
    <property type="entry name" value="HTH_ARAC_FAMILY_2"/>
    <property type="match status" value="1"/>
</dbReference>
<evidence type="ECO:0000256" key="2">
    <source>
        <dbReference type="ARBA" id="ARBA00023125"/>
    </source>
</evidence>
<keyword evidence="5" id="KW-0812">Transmembrane</keyword>
<evidence type="ECO:0000256" key="3">
    <source>
        <dbReference type="ARBA" id="ARBA00023163"/>
    </source>
</evidence>
<feature type="domain" description="HTH araC/xylS-type" evidence="6">
    <location>
        <begin position="632"/>
        <end position="731"/>
    </location>
</feature>
<keyword evidence="4" id="KW-0175">Coiled coil</keyword>
<organism evidence="7 8">
    <name type="scientific">Neglectibacter timonensis</name>
    <dbReference type="NCBI Taxonomy" id="1776382"/>
    <lineage>
        <taxon>Bacteria</taxon>
        <taxon>Bacillati</taxon>
        <taxon>Bacillota</taxon>
        <taxon>Clostridia</taxon>
        <taxon>Eubacteriales</taxon>
        <taxon>Oscillospiraceae</taxon>
        <taxon>Neglectibacter</taxon>
    </lineage>
</organism>
<dbReference type="InterPro" id="IPR018060">
    <property type="entry name" value="HTH_AraC"/>
</dbReference>
<dbReference type="Proteomes" id="UP001524473">
    <property type="component" value="Unassembled WGS sequence"/>
</dbReference>
<dbReference type="RefSeq" id="WP_147578599.1">
    <property type="nucleotide sequence ID" value="NZ_CABKVV010000014.1"/>
</dbReference>
<dbReference type="Gene3D" id="1.10.10.60">
    <property type="entry name" value="Homeodomain-like"/>
    <property type="match status" value="2"/>
</dbReference>
<dbReference type="PANTHER" id="PTHR43280">
    <property type="entry name" value="ARAC-FAMILY TRANSCRIPTIONAL REGULATOR"/>
    <property type="match status" value="1"/>
</dbReference>
<dbReference type="GeneID" id="90533239"/>
<protein>
    <submittedName>
        <fullName evidence="7">AraC family transcriptional regulator</fullName>
    </submittedName>
</protein>
<dbReference type="InterPro" id="IPR009057">
    <property type="entry name" value="Homeodomain-like_sf"/>
</dbReference>
<feature type="coiled-coil region" evidence="4">
    <location>
        <begin position="598"/>
        <end position="628"/>
    </location>
</feature>
<proteinExistence type="predicted"/>
<dbReference type="InterPro" id="IPR020449">
    <property type="entry name" value="Tscrpt_reg_AraC-type_HTH"/>
</dbReference>
<dbReference type="SUPFAM" id="SSF46689">
    <property type="entry name" value="Homeodomain-like"/>
    <property type="match status" value="2"/>
</dbReference>
<dbReference type="PANTHER" id="PTHR43280:SF2">
    <property type="entry name" value="HTH-TYPE TRANSCRIPTIONAL REGULATOR EXSA"/>
    <property type="match status" value="1"/>
</dbReference>
<evidence type="ECO:0000256" key="1">
    <source>
        <dbReference type="ARBA" id="ARBA00023015"/>
    </source>
</evidence>
<evidence type="ECO:0000313" key="8">
    <source>
        <dbReference type="Proteomes" id="UP001524473"/>
    </source>
</evidence>
<keyword evidence="2" id="KW-0238">DNA-binding</keyword>
<dbReference type="Pfam" id="PF12833">
    <property type="entry name" value="HTH_18"/>
    <property type="match status" value="1"/>
</dbReference>
<keyword evidence="8" id="KW-1185">Reference proteome</keyword>
<dbReference type="EMBL" id="JANFZH010000036">
    <property type="protein sequence ID" value="MCQ4841034.1"/>
    <property type="molecule type" value="Genomic_DNA"/>
</dbReference>
<evidence type="ECO:0000313" key="7">
    <source>
        <dbReference type="EMBL" id="MCQ4841034.1"/>
    </source>
</evidence>
<keyword evidence="5" id="KW-1133">Transmembrane helix</keyword>
<dbReference type="SMART" id="SM00342">
    <property type="entry name" value="HTH_ARAC"/>
    <property type="match status" value="1"/>
</dbReference>
<dbReference type="InterPro" id="IPR018062">
    <property type="entry name" value="HTH_AraC-typ_CS"/>
</dbReference>
<dbReference type="PRINTS" id="PR00032">
    <property type="entry name" value="HTHARAC"/>
</dbReference>
<evidence type="ECO:0000256" key="5">
    <source>
        <dbReference type="SAM" id="Phobius"/>
    </source>
</evidence>
<feature type="coiled-coil region" evidence="4">
    <location>
        <begin position="327"/>
        <end position="354"/>
    </location>
</feature>
<reference evidence="7 8" key="1">
    <citation type="submission" date="2022-06" db="EMBL/GenBank/DDBJ databases">
        <title>Isolation of gut microbiota from human fecal samples.</title>
        <authorList>
            <person name="Pamer E.G."/>
            <person name="Barat B."/>
            <person name="Waligurski E."/>
            <person name="Medina S."/>
            <person name="Paddock L."/>
            <person name="Mostad J."/>
        </authorList>
    </citation>
    <scope>NUCLEOTIDE SEQUENCE [LARGE SCALE GENOMIC DNA]</scope>
    <source>
        <strain evidence="7 8">DFI.9.73</strain>
    </source>
</reference>
<name>A0ABT1S257_9FIRM</name>
<accession>A0ABT1S257</accession>
<feature type="transmembrane region" description="Helical" evidence="5">
    <location>
        <begin position="12"/>
        <end position="33"/>
    </location>
</feature>
<keyword evidence="5" id="KW-0472">Membrane</keyword>
<keyword evidence="3" id="KW-0804">Transcription</keyword>
<keyword evidence="1" id="KW-0805">Transcription regulation</keyword>
<comment type="caution">
    <text evidence="7">The sequence shown here is derived from an EMBL/GenBank/DDBJ whole genome shotgun (WGS) entry which is preliminary data.</text>
</comment>